<evidence type="ECO:0000313" key="3">
    <source>
        <dbReference type="Proteomes" id="UP001232148"/>
    </source>
</evidence>
<gene>
    <name evidence="2" type="ORF">LX32DRAFT_348038</name>
</gene>
<feature type="region of interest" description="Disordered" evidence="1">
    <location>
        <begin position="19"/>
        <end position="116"/>
    </location>
</feature>
<sequence length="134" mass="14784">MHECRLGCITLIFPRRQKRRPRGRGDGFGAVRRVQDPDPTGRPGGQRQHVPGHHFHYAPVGHDSPPNSRQAAHGGGPGSRRQATAFPGHGRRGHVVGDHPHLPALNRGPPSETMFVDPSKSFTIGYDRRRQFGV</sequence>
<organism evidence="2 3">
    <name type="scientific">Colletotrichum zoysiae</name>
    <dbReference type="NCBI Taxonomy" id="1216348"/>
    <lineage>
        <taxon>Eukaryota</taxon>
        <taxon>Fungi</taxon>
        <taxon>Dikarya</taxon>
        <taxon>Ascomycota</taxon>
        <taxon>Pezizomycotina</taxon>
        <taxon>Sordariomycetes</taxon>
        <taxon>Hypocreomycetidae</taxon>
        <taxon>Glomerellales</taxon>
        <taxon>Glomerellaceae</taxon>
        <taxon>Colletotrichum</taxon>
        <taxon>Colletotrichum graminicola species complex</taxon>
    </lineage>
</organism>
<accession>A0AAD9HJ51</accession>
<dbReference type="EMBL" id="MU842859">
    <property type="protein sequence ID" value="KAK2029813.1"/>
    <property type="molecule type" value="Genomic_DNA"/>
</dbReference>
<evidence type="ECO:0000256" key="1">
    <source>
        <dbReference type="SAM" id="MobiDB-lite"/>
    </source>
</evidence>
<dbReference type="Proteomes" id="UP001232148">
    <property type="component" value="Unassembled WGS sequence"/>
</dbReference>
<proteinExistence type="predicted"/>
<keyword evidence="3" id="KW-1185">Reference proteome</keyword>
<name>A0AAD9HJ51_9PEZI</name>
<comment type="caution">
    <text evidence="2">The sequence shown here is derived from an EMBL/GenBank/DDBJ whole genome shotgun (WGS) entry which is preliminary data.</text>
</comment>
<protein>
    <submittedName>
        <fullName evidence="2">Uncharacterized protein</fullName>
    </submittedName>
</protein>
<reference evidence="2" key="1">
    <citation type="submission" date="2021-06" db="EMBL/GenBank/DDBJ databases">
        <title>Comparative genomics, transcriptomics and evolutionary studies reveal genomic signatures of adaptation to plant cell wall in hemibiotrophic fungi.</title>
        <authorList>
            <consortium name="DOE Joint Genome Institute"/>
            <person name="Baroncelli R."/>
            <person name="Diaz J.F."/>
            <person name="Benocci T."/>
            <person name="Peng M."/>
            <person name="Battaglia E."/>
            <person name="Haridas S."/>
            <person name="Andreopoulos W."/>
            <person name="Labutti K."/>
            <person name="Pangilinan J."/>
            <person name="Floch G.L."/>
            <person name="Makela M.R."/>
            <person name="Henrissat B."/>
            <person name="Grigoriev I.V."/>
            <person name="Crouch J.A."/>
            <person name="De Vries R.P."/>
            <person name="Sukno S.A."/>
            <person name="Thon M.R."/>
        </authorList>
    </citation>
    <scope>NUCLEOTIDE SEQUENCE</scope>
    <source>
        <strain evidence="2">MAFF235873</strain>
    </source>
</reference>
<evidence type="ECO:0000313" key="2">
    <source>
        <dbReference type="EMBL" id="KAK2029813.1"/>
    </source>
</evidence>
<dbReference type="AlphaFoldDB" id="A0AAD9HJ51"/>